<evidence type="ECO:0000256" key="1">
    <source>
        <dbReference type="SAM" id="MobiDB-lite"/>
    </source>
</evidence>
<comment type="caution">
    <text evidence="2">The sequence shown here is derived from an EMBL/GenBank/DDBJ whole genome shotgun (WGS) entry which is preliminary data.</text>
</comment>
<keyword evidence="3" id="KW-1185">Reference proteome</keyword>
<reference evidence="2" key="1">
    <citation type="submission" date="2021-08" db="EMBL/GenBank/DDBJ databases">
        <title>WGS assembly of Ceratopteris richardii.</title>
        <authorList>
            <person name="Marchant D.B."/>
            <person name="Chen G."/>
            <person name="Jenkins J."/>
            <person name="Shu S."/>
            <person name="Leebens-Mack J."/>
            <person name="Grimwood J."/>
            <person name="Schmutz J."/>
            <person name="Soltis P."/>
            <person name="Soltis D."/>
            <person name="Chen Z.-H."/>
        </authorList>
    </citation>
    <scope>NUCLEOTIDE SEQUENCE</scope>
    <source>
        <strain evidence="2">Whitten #5841</strain>
        <tissue evidence="2">Leaf</tissue>
    </source>
</reference>
<organism evidence="2 3">
    <name type="scientific">Ceratopteris richardii</name>
    <name type="common">Triangle waterfern</name>
    <dbReference type="NCBI Taxonomy" id="49495"/>
    <lineage>
        <taxon>Eukaryota</taxon>
        <taxon>Viridiplantae</taxon>
        <taxon>Streptophyta</taxon>
        <taxon>Embryophyta</taxon>
        <taxon>Tracheophyta</taxon>
        <taxon>Polypodiopsida</taxon>
        <taxon>Polypodiidae</taxon>
        <taxon>Polypodiales</taxon>
        <taxon>Pteridineae</taxon>
        <taxon>Pteridaceae</taxon>
        <taxon>Parkerioideae</taxon>
        <taxon>Ceratopteris</taxon>
    </lineage>
</organism>
<proteinExistence type="predicted"/>
<protein>
    <submittedName>
        <fullName evidence="2">Uncharacterized protein</fullName>
    </submittedName>
</protein>
<name>A0A8T2T5M8_CERRI</name>
<dbReference type="EMBL" id="CM035420">
    <property type="protein sequence ID" value="KAH7404108.1"/>
    <property type="molecule type" value="Genomic_DNA"/>
</dbReference>
<sequence length="177" mass="20981">MLDPLEDTFCDHVRADNLKEVTSFSCLCDNLPSESPQQKKKCHYREYADHMGDESTRKQVFKEDALQATPARKEQNFTKDYNEYYEQRERLKEIERQRFRRTDGNGKSSSQPARKHLPSDNYGSFFGPSIPIISRRIISDLRAWETTSKLGTRQPQEVLDATLRWQKWKEARDYFHL</sequence>
<gene>
    <name evidence="2" type="ORF">KP509_15G011200</name>
</gene>
<evidence type="ECO:0000313" key="2">
    <source>
        <dbReference type="EMBL" id="KAH7404108.1"/>
    </source>
</evidence>
<evidence type="ECO:0000313" key="3">
    <source>
        <dbReference type="Proteomes" id="UP000825935"/>
    </source>
</evidence>
<dbReference type="Proteomes" id="UP000825935">
    <property type="component" value="Chromosome 15"/>
</dbReference>
<accession>A0A8T2T5M8</accession>
<feature type="region of interest" description="Disordered" evidence="1">
    <location>
        <begin position="95"/>
        <end position="122"/>
    </location>
</feature>
<feature type="compositionally biased region" description="Basic and acidic residues" evidence="1">
    <location>
        <begin position="95"/>
        <end position="104"/>
    </location>
</feature>
<dbReference type="OrthoDB" id="6259853at2759"/>
<dbReference type="AlphaFoldDB" id="A0A8T2T5M8"/>